<accession>A0A1X2HKX2</accession>
<evidence type="ECO:0000256" key="5">
    <source>
        <dbReference type="ARBA" id="ARBA00023136"/>
    </source>
</evidence>
<dbReference type="PANTHER" id="PTHR23502:SF51">
    <property type="entry name" value="QUINIDINE RESISTANCE PROTEIN 1-RELATED"/>
    <property type="match status" value="1"/>
</dbReference>
<dbReference type="SUPFAM" id="SSF103473">
    <property type="entry name" value="MFS general substrate transporter"/>
    <property type="match status" value="1"/>
</dbReference>
<organism evidence="10 11">
    <name type="scientific">Syncephalastrum racemosum</name>
    <name type="common">Filamentous fungus</name>
    <dbReference type="NCBI Taxonomy" id="13706"/>
    <lineage>
        <taxon>Eukaryota</taxon>
        <taxon>Fungi</taxon>
        <taxon>Fungi incertae sedis</taxon>
        <taxon>Mucoromycota</taxon>
        <taxon>Mucoromycotina</taxon>
        <taxon>Mucoromycetes</taxon>
        <taxon>Mucorales</taxon>
        <taxon>Syncephalastraceae</taxon>
        <taxon>Syncephalastrum</taxon>
    </lineage>
</organism>
<keyword evidence="4 8" id="KW-1133">Transmembrane helix</keyword>
<dbReference type="AlphaFoldDB" id="A0A1X2HKX2"/>
<dbReference type="Proteomes" id="UP000242180">
    <property type="component" value="Unassembled WGS sequence"/>
</dbReference>
<feature type="region of interest" description="Disordered" evidence="7">
    <location>
        <begin position="475"/>
        <end position="499"/>
    </location>
</feature>
<feature type="transmembrane region" description="Helical" evidence="8">
    <location>
        <begin position="62"/>
        <end position="81"/>
    </location>
</feature>
<name>A0A1X2HKX2_SYNRA</name>
<feature type="transmembrane region" description="Helical" evidence="8">
    <location>
        <begin position="93"/>
        <end position="111"/>
    </location>
</feature>
<feature type="compositionally biased region" description="Basic and acidic residues" evidence="7">
    <location>
        <begin position="475"/>
        <end position="488"/>
    </location>
</feature>
<evidence type="ECO:0000256" key="2">
    <source>
        <dbReference type="ARBA" id="ARBA00022448"/>
    </source>
</evidence>
<dbReference type="InterPro" id="IPR020846">
    <property type="entry name" value="MFS_dom"/>
</dbReference>
<evidence type="ECO:0000256" key="1">
    <source>
        <dbReference type="ARBA" id="ARBA00004141"/>
    </source>
</evidence>
<feature type="transmembrane region" description="Helical" evidence="8">
    <location>
        <begin position="379"/>
        <end position="399"/>
    </location>
</feature>
<evidence type="ECO:0000256" key="4">
    <source>
        <dbReference type="ARBA" id="ARBA00022989"/>
    </source>
</evidence>
<dbReference type="PANTHER" id="PTHR23502">
    <property type="entry name" value="MAJOR FACILITATOR SUPERFAMILY"/>
    <property type="match status" value="1"/>
</dbReference>
<keyword evidence="5 8" id="KW-0472">Membrane</keyword>
<dbReference type="GO" id="GO:0015137">
    <property type="term" value="F:citrate transmembrane transporter activity"/>
    <property type="evidence" value="ECO:0007669"/>
    <property type="project" value="UniProtKB-ARBA"/>
</dbReference>
<dbReference type="Gene3D" id="1.20.1250.20">
    <property type="entry name" value="MFS general substrate transporter like domains"/>
    <property type="match status" value="1"/>
</dbReference>
<evidence type="ECO:0000256" key="8">
    <source>
        <dbReference type="SAM" id="Phobius"/>
    </source>
</evidence>
<proteinExistence type="predicted"/>
<dbReference type="OrthoDB" id="440553at2759"/>
<feature type="transmembrane region" description="Helical" evidence="8">
    <location>
        <begin position="297"/>
        <end position="321"/>
    </location>
</feature>
<dbReference type="EMBL" id="MCGN01000002">
    <property type="protein sequence ID" value="ORY99968.1"/>
    <property type="molecule type" value="Genomic_DNA"/>
</dbReference>
<feature type="transmembrane region" description="Helical" evidence="8">
    <location>
        <begin position="352"/>
        <end position="373"/>
    </location>
</feature>
<feature type="transmembrane region" description="Helical" evidence="8">
    <location>
        <begin position="181"/>
        <end position="201"/>
    </location>
</feature>
<feature type="domain" description="Major facilitator superfamily (MFS) profile" evidence="9">
    <location>
        <begin position="27"/>
        <end position="474"/>
    </location>
</feature>
<sequence length="499" mass="54858">MKKLETTQTTGTNEPYSVFPQWRRYSIGVLGSMTGLLSPLTANIYLPALIAIQKDLNTTAELVNISVTVYMVFQGLAPAFWGSVTDLWGRRPVYLTTLLVYIGACVGLALIKNYPGLLVLRMLQATGSSSVIAIGAGIVGDITTPEERGTFYGVYSVGQLLGPVLGPVIGGAVTETLGWHWIFWILTILASTLYLCLFFFLPETLRALVGNGSGYANPTPWQYVQRQIAKRRGEPLPPAADPGRFKRMPNLFASFIYLTNPDIFFLLMFNAFQYAMFYCVLTSTPDLFTSMYGLSEMQIGLCYLALSVGCIIGSVGNGRILDYSFSRVVRKTGIQAKRGRLPLEFPIYKTRLGVVWVPSILMICAMIAYGWALHYNAPLAVALVLQFFCGLCTTAVSGTTQTLMVDLFPGKGASITGSANFTRCLLGALGTVAIQPGIERIGVGWMFTAISLVLVAVFSFIPILLKFGPKWRQRREEKNMERQRKKQQESAIIGGKPQE</sequence>
<comment type="caution">
    <text evidence="10">The sequence shown here is derived from an EMBL/GenBank/DDBJ whole genome shotgun (WGS) entry which is preliminary data.</text>
</comment>
<dbReference type="FunFam" id="1.20.1250.20:FF:000172">
    <property type="entry name" value="MFS multidrug resistance transporter"/>
    <property type="match status" value="1"/>
</dbReference>
<keyword evidence="3 8" id="KW-0812">Transmembrane</keyword>
<keyword evidence="11" id="KW-1185">Reference proteome</keyword>
<dbReference type="STRING" id="13706.A0A1X2HKX2"/>
<dbReference type="InParanoid" id="A0A1X2HKX2"/>
<evidence type="ECO:0000256" key="3">
    <source>
        <dbReference type="ARBA" id="ARBA00022692"/>
    </source>
</evidence>
<dbReference type="InterPro" id="IPR011701">
    <property type="entry name" value="MFS"/>
</dbReference>
<dbReference type="OMA" id="MCGFWSS"/>
<dbReference type="FunFam" id="1.20.1720.10:FF:000009">
    <property type="entry name" value="MFS multidrug transporter"/>
    <property type="match status" value="1"/>
</dbReference>
<dbReference type="PROSITE" id="PS50850">
    <property type="entry name" value="MFS"/>
    <property type="match status" value="1"/>
</dbReference>
<feature type="transmembrane region" description="Helical" evidence="8">
    <location>
        <begin position="444"/>
        <end position="465"/>
    </location>
</feature>
<feature type="transmembrane region" description="Helical" evidence="8">
    <location>
        <begin position="420"/>
        <end position="438"/>
    </location>
</feature>
<dbReference type="GO" id="GO:0005886">
    <property type="term" value="C:plasma membrane"/>
    <property type="evidence" value="ECO:0007669"/>
    <property type="project" value="TreeGrafter"/>
</dbReference>
<dbReference type="Gene3D" id="1.20.1720.10">
    <property type="entry name" value="Multidrug resistance protein D"/>
    <property type="match status" value="1"/>
</dbReference>
<feature type="transmembrane region" description="Helical" evidence="8">
    <location>
        <begin position="25"/>
        <end position="50"/>
    </location>
</feature>
<dbReference type="Pfam" id="PF07690">
    <property type="entry name" value="MFS_1"/>
    <property type="match status" value="1"/>
</dbReference>
<evidence type="ECO:0000313" key="10">
    <source>
        <dbReference type="EMBL" id="ORY99968.1"/>
    </source>
</evidence>
<evidence type="ECO:0000256" key="7">
    <source>
        <dbReference type="SAM" id="MobiDB-lite"/>
    </source>
</evidence>
<protein>
    <submittedName>
        <fullName evidence="10">Chloramphenicol resistance protein</fullName>
    </submittedName>
</protein>
<evidence type="ECO:0000256" key="6">
    <source>
        <dbReference type="ARBA" id="ARBA00023180"/>
    </source>
</evidence>
<dbReference type="InterPro" id="IPR036259">
    <property type="entry name" value="MFS_trans_sf"/>
</dbReference>
<keyword evidence="6" id="KW-0325">Glycoprotein</keyword>
<keyword evidence="2" id="KW-0813">Transport</keyword>
<reference evidence="10 11" key="1">
    <citation type="submission" date="2016-07" db="EMBL/GenBank/DDBJ databases">
        <title>Pervasive Adenine N6-methylation of Active Genes in Fungi.</title>
        <authorList>
            <consortium name="DOE Joint Genome Institute"/>
            <person name="Mondo S.J."/>
            <person name="Dannebaum R.O."/>
            <person name="Kuo R.C."/>
            <person name="Labutti K."/>
            <person name="Haridas S."/>
            <person name="Kuo A."/>
            <person name="Salamov A."/>
            <person name="Ahrendt S.R."/>
            <person name="Lipzen A."/>
            <person name="Sullivan W."/>
            <person name="Andreopoulos W.B."/>
            <person name="Clum A."/>
            <person name="Lindquist E."/>
            <person name="Daum C."/>
            <person name="Ramamoorthy G.K."/>
            <person name="Gryganskyi A."/>
            <person name="Culley D."/>
            <person name="Magnuson J.K."/>
            <person name="James T.Y."/>
            <person name="O'Malley M.A."/>
            <person name="Stajich J.E."/>
            <person name="Spatafora J.W."/>
            <person name="Visel A."/>
            <person name="Grigoriev I.V."/>
        </authorList>
    </citation>
    <scope>NUCLEOTIDE SEQUENCE [LARGE SCALE GENOMIC DNA]</scope>
    <source>
        <strain evidence="10 11">NRRL 2496</strain>
    </source>
</reference>
<feature type="transmembrane region" description="Helical" evidence="8">
    <location>
        <begin position="255"/>
        <end position="277"/>
    </location>
</feature>
<dbReference type="GO" id="GO:0140115">
    <property type="term" value="P:export across plasma membrane"/>
    <property type="evidence" value="ECO:0007669"/>
    <property type="project" value="UniProtKB-ARBA"/>
</dbReference>
<dbReference type="CDD" id="cd17323">
    <property type="entry name" value="MFS_Tpo1_MDR_like"/>
    <property type="match status" value="1"/>
</dbReference>
<gene>
    <name evidence="10" type="ORF">BCR43DRAFT_434796</name>
</gene>
<evidence type="ECO:0000313" key="11">
    <source>
        <dbReference type="Proteomes" id="UP000242180"/>
    </source>
</evidence>
<comment type="subcellular location">
    <subcellularLocation>
        <location evidence="1">Membrane</location>
        <topology evidence="1">Multi-pass membrane protein</topology>
    </subcellularLocation>
</comment>
<evidence type="ECO:0000259" key="9">
    <source>
        <dbReference type="PROSITE" id="PS50850"/>
    </source>
</evidence>
<feature type="transmembrane region" description="Helical" evidence="8">
    <location>
        <begin position="118"/>
        <end position="139"/>
    </location>
</feature>